<sequence>MLSSFLCRIRPFHLNLAADIKTHWTRNCFSSLLLSNLRLKPCLGVYHIMVKDQHKAVCVSTTQWCKSLLNHMKHSGGALMKMVASKYFLTKASQQNGGKAKTTDRASRHDRDSCIHVGYKC</sequence>
<organism evidence="1 2">
    <name type="scientific">Goodea atripinnis</name>
    <dbReference type="NCBI Taxonomy" id="208336"/>
    <lineage>
        <taxon>Eukaryota</taxon>
        <taxon>Metazoa</taxon>
        <taxon>Chordata</taxon>
        <taxon>Craniata</taxon>
        <taxon>Vertebrata</taxon>
        <taxon>Euteleostomi</taxon>
        <taxon>Actinopterygii</taxon>
        <taxon>Neopterygii</taxon>
        <taxon>Teleostei</taxon>
        <taxon>Neoteleostei</taxon>
        <taxon>Acanthomorphata</taxon>
        <taxon>Ovalentaria</taxon>
        <taxon>Atherinomorphae</taxon>
        <taxon>Cyprinodontiformes</taxon>
        <taxon>Goodeidae</taxon>
        <taxon>Goodea</taxon>
    </lineage>
</organism>
<dbReference type="EMBL" id="JAHRIO010020596">
    <property type="protein sequence ID" value="MEQ2164793.1"/>
    <property type="molecule type" value="Genomic_DNA"/>
</dbReference>
<accession>A0ABV0N098</accession>
<dbReference type="Proteomes" id="UP001476798">
    <property type="component" value="Unassembled WGS sequence"/>
</dbReference>
<proteinExistence type="predicted"/>
<keyword evidence="2" id="KW-1185">Reference proteome</keyword>
<name>A0ABV0N098_9TELE</name>
<protein>
    <submittedName>
        <fullName evidence="1">Uncharacterized protein</fullName>
    </submittedName>
</protein>
<gene>
    <name evidence="1" type="ORF">GOODEAATRI_010370</name>
</gene>
<comment type="caution">
    <text evidence="1">The sequence shown here is derived from an EMBL/GenBank/DDBJ whole genome shotgun (WGS) entry which is preliminary data.</text>
</comment>
<evidence type="ECO:0000313" key="2">
    <source>
        <dbReference type="Proteomes" id="UP001476798"/>
    </source>
</evidence>
<reference evidence="1 2" key="1">
    <citation type="submission" date="2021-06" db="EMBL/GenBank/DDBJ databases">
        <authorList>
            <person name="Palmer J.M."/>
        </authorList>
    </citation>
    <scope>NUCLEOTIDE SEQUENCE [LARGE SCALE GENOMIC DNA]</scope>
    <source>
        <strain evidence="1 2">GA_2019</strain>
        <tissue evidence="1">Muscle</tissue>
    </source>
</reference>
<evidence type="ECO:0000313" key="1">
    <source>
        <dbReference type="EMBL" id="MEQ2164793.1"/>
    </source>
</evidence>